<name>A0A9P4LH03_9PLEO</name>
<keyword evidence="7" id="KW-1185">Reference proteome</keyword>
<dbReference type="AlphaFoldDB" id="A0A9P4LH03"/>
<proteinExistence type="predicted"/>
<organism evidence="6 7">
    <name type="scientific">Setomelanomma holmii</name>
    <dbReference type="NCBI Taxonomy" id="210430"/>
    <lineage>
        <taxon>Eukaryota</taxon>
        <taxon>Fungi</taxon>
        <taxon>Dikarya</taxon>
        <taxon>Ascomycota</taxon>
        <taxon>Pezizomycotina</taxon>
        <taxon>Dothideomycetes</taxon>
        <taxon>Pleosporomycetidae</taxon>
        <taxon>Pleosporales</taxon>
        <taxon>Pleosporineae</taxon>
        <taxon>Phaeosphaeriaceae</taxon>
        <taxon>Setomelanomma</taxon>
    </lineage>
</organism>
<feature type="compositionally biased region" description="Polar residues" evidence="2">
    <location>
        <begin position="1"/>
        <end position="24"/>
    </location>
</feature>
<dbReference type="InterPro" id="IPR027417">
    <property type="entry name" value="P-loop_NTPase"/>
</dbReference>
<dbReference type="Proteomes" id="UP000799777">
    <property type="component" value="Unassembled WGS sequence"/>
</dbReference>
<reference evidence="6" key="1">
    <citation type="journal article" date="2020" name="Stud. Mycol.">
        <title>101 Dothideomycetes genomes: a test case for predicting lifestyles and emergence of pathogens.</title>
        <authorList>
            <person name="Haridas S."/>
            <person name="Albert R."/>
            <person name="Binder M."/>
            <person name="Bloem J."/>
            <person name="Labutti K."/>
            <person name="Salamov A."/>
            <person name="Andreopoulos B."/>
            <person name="Baker S."/>
            <person name="Barry K."/>
            <person name="Bills G."/>
            <person name="Bluhm B."/>
            <person name="Cannon C."/>
            <person name="Castanera R."/>
            <person name="Culley D."/>
            <person name="Daum C."/>
            <person name="Ezra D."/>
            <person name="Gonzalez J."/>
            <person name="Henrissat B."/>
            <person name="Kuo A."/>
            <person name="Liang C."/>
            <person name="Lipzen A."/>
            <person name="Lutzoni F."/>
            <person name="Magnuson J."/>
            <person name="Mondo S."/>
            <person name="Nolan M."/>
            <person name="Ohm R."/>
            <person name="Pangilinan J."/>
            <person name="Park H.-J."/>
            <person name="Ramirez L."/>
            <person name="Alfaro M."/>
            <person name="Sun H."/>
            <person name="Tritt A."/>
            <person name="Yoshinaga Y."/>
            <person name="Zwiers L.-H."/>
            <person name="Turgeon B."/>
            <person name="Goodwin S."/>
            <person name="Spatafora J."/>
            <person name="Crous P."/>
            <person name="Grigoriev I."/>
        </authorList>
    </citation>
    <scope>NUCLEOTIDE SEQUENCE</scope>
    <source>
        <strain evidence="6">CBS 110217</strain>
    </source>
</reference>
<protein>
    <submittedName>
        <fullName evidence="6">C2H2 domain-containing protein</fullName>
    </submittedName>
</protein>
<dbReference type="EMBL" id="ML978281">
    <property type="protein sequence ID" value="KAF2024888.1"/>
    <property type="molecule type" value="Genomic_DNA"/>
</dbReference>
<feature type="domain" description="Nephrocystin 3-like N-terminal" evidence="5">
    <location>
        <begin position="280"/>
        <end position="446"/>
    </location>
</feature>
<keyword evidence="1" id="KW-0677">Repeat</keyword>
<feature type="domain" description="DUF7708" evidence="4">
    <location>
        <begin position="87"/>
        <end position="219"/>
    </location>
</feature>
<dbReference type="PANTHER" id="PTHR10039">
    <property type="entry name" value="AMELOGENIN"/>
    <property type="match status" value="1"/>
</dbReference>
<evidence type="ECO:0000313" key="6">
    <source>
        <dbReference type="EMBL" id="KAF2024888.1"/>
    </source>
</evidence>
<gene>
    <name evidence="6" type="ORF">EK21DRAFT_117351</name>
</gene>
<comment type="caution">
    <text evidence="6">The sequence shown here is derived from an EMBL/GenBank/DDBJ whole genome shotgun (WGS) entry which is preliminary data.</text>
</comment>
<evidence type="ECO:0000259" key="4">
    <source>
        <dbReference type="Pfam" id="PF24809"/>
    </source>
</evidence>
<dbReference type="Pfam" id="PF22939">
    <property type="entry name" value="WHD_GPIID"/>
    <property type="match status" value="1"/>
</dbReference>
<dbReference type="Gene3D" id="3.40.50.300">
    <property type="entry name" value="P-loop containing nucleotide triphosphate hydrolases"/>
    <property type="match status" value="1"/>
</dbReference>
<evidence type="ECO:0000259" key="5">
    <source>
        <dbReference type="Pfam" id="PF24883"/>
    </source>
</evidence>
<evidence type="ECO:0000256" key="1">
    <source>
        <dbReference type="ARBA" id="ARBA00022737"/>
    </source>
</evidence>
<dbReference type="SUPFAM" id="SSF52540">
    <property type="entry name" value="P-loop containing nucleoside triphosphate hydrolases"/>
    <property type="match status" value="1"/>
</dbReference>
<evidence type="ECO:0000259" key="3">
    <source>
        <dbReference type="Pfam" id="PF22939"/>
    </source>
</evidence>
<dbReference type="Pfam" id="PF24809">
    <property type="entry name" value="DUF7708"/>
    <property type="match status" value="1"/>
</dbReference>
<sequence>MITPPATQQTSRSSTGARSQQSTLVPARPPSEALQKALRSFRNRLTPDQLQDFKITTYEQLCNDLDHLQQEMGKRKLLMNLARIKPFLQGMQRLGQVVGVFLNVHEIVCFVWGPIKFLLMTASAVSEAFETLLDAFKQIGEQLPLLADYEMLHGDNPKMVDALEMIYIDIFAFYDRATKFVRGSRIRTLFRASWRGFETEFNGILQTLQRHNALVENRFTVSQYQKYHEDMMGLKDRLNQQVEEERMKKLIRVSEWLAVGTALDDEHRSFQKIRHKYSSTARWIIDRPIIKDWIELSDPAMPLLWMHGIPGAGKTILASAIIDECKKTRDSLTGFFYCHDGISGSNTAMDILKGLANQLLNQARDDLLPTFYNRRTLSGDATLRSISVAKKLLDDCCDIIPRLFLVVDGLDECGAGERKEVLETLTQLVGEYNTNEPGKLRVLIVSQHYADISKTLHGAGKTKLAPRIFPISEADVEGDIKAYVRVWVDRIAAKYIHDEKPFSEDIREYLRNLTFVNARGMFLYAKLVLENLEALNTREKIINAIKEENFPKELKDAYARIVNRIKDMSQEDCSQDWEDAKKLLGWMVCAKRELTWKEIQVALSVDVTNQSIEYDDRRMRKHIHEICGSLVIATEGRVTLVHSTAKTYITRITEDIHEPSIECELATLCLQYLTFECFETEGHDEQELCRYMLEGHFAFQDYAVAKWFHHVNAFVSSGKDFFRKATLHNSLLDDLAEALDEFMARYMEPDWEAGLVQSCKNTCEEFQPYALYENLLLLTSHIYTFQQKGFDARHEISIKSLATALERNRKLLEEDPANLAKPQLDKYNKFYDTKKRFKCTKITCRYFSQGFTDKKAKKRHVDIHNRPYYCEVTNCIGEEGFANEKDLKNHKRAFHPESCDLSVAFNSATAKRSKADHACTFCGKTFSQCPCTKSM</sequence>
<evidence type="ECO:0000313" key="7">
    <source>
        <dbReference type="Proteomes" id="UP000799777"/>
    </source>
</evidence>
<dbReference type="Pfam" id="PF24883">
    <property type="entry name" value="NPHP3_N"/>
    <property type="match status" value="1"/>
</dbReference>
<dbReference type="InterPro" id="IPR054471">
    <property type="entry name" value="GPIID_WHD"/>
</dbReference>
<evidence type="ECO:0000256" key="2">
    <source>
        <dbReference type="SAM" id="MobiDB-lite"/>
    </source>
</evidence>
<feature type="region of interest" description="Disordered" evidence="2">
    <location>
        <begin position="1"/>
        <end position="29"/>
    </location>
</feature>
<dbReference type="InterPro" id="IPR056884">
    <property type="entry name" value="NPHP3-like_N"/>
</dbReference>
<feature type="domain" description="GPI inositol-deacylase winged helix" evidence="3">
    <location>
        <begin position="578"/>
        <end position="651"/>
    </location>
</feature>
<accession>A0A9P4LH03</accession>
<dbReference type="InterPro" id="IPR056125">
    <property type="entry name" value="DUF7708"/>
</dbReference>
<dbReference type="PANTHER" id="PTHR10039:SF14">
    <property type="entry name" value="NACHT DOMAIN-CONTAINING PROTEIN"/>
    <property type="match status" value="1"/>
</dbReference>
<dbReference type="OrthoDB" id="21416at2759"/>